<dbReference type="RefSeq" id="XP_023624328.1">
    <property type="nucleotide sequence ID" value="XM_023768560.1"/>
</dbReference>
<dbReference type="Proteomes" id="UP000225277">
    <property type="component" value="Unassembled WGS sequence"/>
</dbReference>
<evidence type="ECO:0000313" key="2">
    <source>
        <dbReference type="EMBL" id="CZT17435.1"/>
    </source>
</evidence>
<sequence>MPMPGSTPDKAEEAKQSLFTYAKTWGESPLPPTVLATLITAQHFRPLQPLPMLFPPILLFSSYLNIQGFKKDSAGLASAWSIAYFLLARRRKQPLTKKFGARGIVRGATLAFCAVNGIAGGWAYWKGTREEKEIV</sequence>
<keyword evidence="3" id="KW-1185">Reference proteome</keyword>
<keyword evidence="1" id="KW-0812">Transmembrane</keyword>
<accession>A0A2D3UTY1</accession>
<keyword evidence="1" id="KW-0472">Membrane</keyword>
<evidence type="ECO:0008006" key="4">
    <source>
        <dbReference type="Google" id="ProtNLM"/>
    </source>
</evidence>
<reference evidence="2 3" key="1">
    <citation type="submission" date="2016-03" db="EMBL/GenBank/DDBJ databases">
        <authorList>
            <person name="Ploux O."/>
        </authorList>
    </citation>
    <scope>NUCLEOTIDE SEQUENCE [LARGE SCALE GENOMIC DNA]</scope>
    <source>
        <strain evidence="2 3">URUG2</strain>
    </source>
</reference>
<organism evidence="2 3">
    <name type="scientific">Ramularia collo-cygni</name>
    <dbReference type="NCBI Taxonomy" id="112498"/>
    <lineage>
        <taxon>Eukaryota</taxon>
        <taxon>Fungi</taxon>
        <taxon>Dikarya</taxon>
        <taxon>Ascomycota</taxon>
        <taxon>Pezizomycotina</taxon>
        <taxon>Dothideomycetes</taxon>
        <taxon>Dothideomycetidae</taxon>
        <taxon>Mycosphaerellales</taxon>
        <taxon>Mycosphaerellaceae</taxon>
        <taxon>Ramularia</taxon>
    </lineage>
</organism>
<evidence type="ECO:0000256" key="1">
    <source>
        <dbReference type="SAM" id="Phobius"/>
    </source>
</evidence>
<dbReference type="AlphaFoldDB" id="A0A2D3UTY1"/>
<evidence type="ECO:0000313" key="3">
    <source>
        <dbReference type="Proteomes" id="UP000225277"/>
    </source>
</evidence>
<dbReference type="EMBL" id="FJUY01000004">
    <property type="protein sequence ID" value="CZT17435.1"/>
    <property type="molecule type" value="Genomic_DNA"/>
</dbReference>
<feature type="transmembrane region" description="Helical" evidence="1">
    <location>
        <begin position="99"/>
        <end position="125"/>
    </location>
</feature>
<dbReference type="OrthoDB" id="4868994at2759"/>
<protein>
    <recommendedName>
        <fullName evidence="4">Altered inheritance of mitochondria protein 19</fullName>
    </recommendedName>
</protein>
<keyword evidence="1" id="KW-1133">Transmembrane helix</keyword>
<dbReference type="GeneID" id="35598476"/>
<gene>
    <name evidence="2" type="ORF">RCC_03269</name>
</gene>
<proteinExistence type="predicted"/>
<name>A0A2D3UTY1_9PEZI</name>